<dbReference type="InterPro" id="IPR003123">
    <property type="entry name" value="VPS9"/>
</dbReference>
<dbReference type="InterPro" id="IPR051248">
    <property type="entry name" value="UPF0507/Ank_repeat_27"/>
</dbReference>
<dbReference type="InterPro" id="IPR037191">
    <property type="entry name" value="VPS9_dom_sf"/>
</dbReference>
<dbReference type="EnsemblMetazoa" id="Aqu2.1.29882_001">
    <property type="protein sequence ID" value="Aqu2.1.29882_001"/>
    <property type="gene ID" value="Aqu2.1.29882"/>
</dbReference>
<dbReference type="STRING" id="400682.A0A1X7UR58"/>
<dbReference type="GO" id="GO:0045022">
    <property type="term" value="P:early endosome to late endosome transport"/>
    <property type="evidence" value="ECO:0007669"/>
    <property type="project" value="TreeGrafter"/>
</dbReference>
<dbReference type="GO" id="GO:0005085">
    <property type="term" value="F:guanyl-nucleotide exchange factor activity"/>
    <property type="evidence" value="ECO:0007669"/>
    <property type="project" value="TreeGrafter"/>
</dbReference>
<accession>A0A1X7UR58</accession>
<evidence type="ECO:0000313" key="2">
    <source>
        <dbReference type="EnsemblMetazoa" id="Aqu2.1.29882_001"/>
    </source>
</evidence>
<gene>
    <name evidence="2" type="primary">109582612</name>
</gene>
<dbReference type="AlphaFoldDB" id="A0A1X7UR58"/>
<organism evidence="2">
    <name type="scientific">Amphimedon queenslandica</name>
    <name type="common">Sponge</name>
    <dbReference type="NCBI Taxonomy" id="400682"/>
    <lineage>
        <taxon>Eukaryota</taxon>
        <taxon>Metazoa</taxon>
        <taxon>Porifera</taxon>
        <taxon>Demospongiae</taxon>
        <taxon>Heteroscleromorpha</taxon>
        <taxon>Haplosclerida</taxon>
        <taxon>Niphatidae</taxon>
        <taxon>Amphimedon</taxon>
    </lineage>
</organism>
<sequence length="498" mass="57801">MAANNSADDLEYNEFYRALQTQYLALYERAQSDCWLVCVPISASLPPPPDISYNFVAAHLLEPSKLYRDEYSSLLTSGKRKVWRLESKELKTIDDSYCVRVLSEELAYNRSFQHYRMLMIDRPLVEGSQKRRKTVTNDELLVPKRTLKEQLELLANFQKHTEIKREVDKRIDMFRENYMVLEGFLTDASSRIENLIKQAYTSYIREHQSDKKVHDRRIQEMIWIALESYIVTQLHGKVYSKIISRHRKENQMFYERCKELSSTLTPAALGLPVDYSCPYKETIEKLNTMSQQNTPIGKLYCLQETIDNIQTDVKNHFKSSLRIGEPVPLPSDDLISLLATIIVQANLNFFPSDVYYIENFHWPFSEGEKLSFVLVTVRAALEFIKSADVDKYLPTKQKKKTSLPSRVTPPIHSSLALPTVPPSLLKLHDEEEGKKEVPPLNETLEKLKRLRMIDDNIVTDRNNMSTKPEKQEGRSFFERLMYDDGVMSSVDFPSPSKS</sequence>
<dbReference type="OMA" id="VCIPQTA"/>
<dbReference type="Pfam" id="PF02204">
    <property type="entry name" value="VPS9"/>
    <property type="match status" value="1"/>
</dbReference>
<reference evidence="3" key="1">
    <citation type="journal article" date="2010" name="Nature">
        <title>The Amphimedon queenslandica genome and the evolution of animal complexity.</title>
        <authorList>
            <person name="Srivastava M."/>
            <person name="Simakov O."/>
            <person name="Chapman J."/>
            <person name="Fahey B."/>
            <person name="Gauthier M.E."/>
            <person name="Mitros T."/>
            <person name="Richards G.S."/>
            <person name="Conaco C."/>
            <person name="Dacre M."/>
            <person name="Hellsten U."/>
            <person name="Larroux C."/>
            <person name="Putnam N.H."/>
            <person name="Stanke M."/>
            <person name="Adamska M."/>
            <person name="Darling A."/>
            <person name="Degnan S.M."/>
            <person name="Oakley T.H."/>
            <person name="Plachetzki D.C."/>
            <person name="Zhai Y."/>
            <person name="Adamski M."/>
            <person name="Calcino A."/>
            <person name="Cummins S.F."/>
            <person name="Goodstein D.M."/>
            <person name="Harris C."/>
            <person name="Jackson D.J."/>
            <person name="Leys S.P."/>
            <person name="Shu S."/>
            <person name="Woodcroft B.J."/>
            <person name="Vervoort M."/>
            <person name="Kosik K.S."/>
            <person name="Manning G."/>
            <person name="Degnan B.M."/>
            <person name="Rokhsar D.S."/>
        </authorList>
    </citation>
    <scope>NUCLEOTIDE SEQUENCE [LARGE SCALE GENOMIC DNA]</scope>
</reference>
<keyword evidence="3" id="KW-1185">Reference proteome</keyword>
<dbReference type="GO" id="GO:0000149">
    <property type="term" value="F:SNARE binding"/>
    <property type="evidence" value="ECO:0007669"/>
    <property type="project" value="TreeGrafter"/>
</dbReference>
<reference evidence="2" key="2">
    <citation type="submission" date="2017-05" db="UniProtKB">
        <authorList>
            <consortium name="EnsemblMetazoa"/>
        </authorList>
    </citation>
    <scope>IDENTIFICATION</scope>
</reference>
<evidence type="ECO:0000313" key="3">
    <source>
        <dbReference type="Proteomes" id="UP000007879"/>
    </source>
</evidence>
<proteinExistence type="predicted"/>
<dbReference type="GO" id="GO:0005886">
    <property type="term" value="C:plasma membrane"/>
    <property type="evidence" value="ECO:0007669"/>
    <property type="project" value="TreeGrafter"/>
</dbReference>
<dbReference type="GO" id="GO:0097422">
    <property type="term" value="C:tubular endosome"/>
    <property type="evidence" value="ECO:0007669"/>
    <property type="project" value="TreeGrafter"/>
</dbReference>
<dbReference type="PROSITE" id="PS51205">
    <property type="entry name" value="VPS9"/>
    <property type="match status" value="1"/>
</dbReference>
<dbReference type="eggNOG" id="ENOG502SBVI">
    <property type="taxonomic scope" value="Eukaryota"/>
</dbReference>
<dbReference type="GO" id="GO:0030133">
    <property type="term" value="C:transport vesicle"/>
    <property type="evidence" value="ECO:0007669"/>
    <property type="project" value="TreeGrafter"/>
</dbReference>
<dbReference type="KEGG" id="aqu:109582612"/>
<dbReference type="GO" id="GO:0005770">
    <property type="term" value="C:late endosome"/>
    <property type="evidence" value="ECO:0007669"/>
    <property type="project" value="TreeGrafter"/>
</dbReference>
<name>A0A1X7UR58_AMPQE</name>
<dbReference type="EnsemblMetazoa" id="XM_019997453.1">
    <property type="protein sequence ID" value="XP_019853012.1"/>
    <property type="gene ID" value="LOC109582612"/>
</dbReference>
<dbReference type="InParanoid" id="A0A1X7UR58"/>
<dbReference type="GO" id="GO:0005769">
    <property type="term" value="C:early endosome"/>
    <property type="evidence" value="ECO:0007669"/>
    <property type="project" value="TreeGrafter"/>
</dbReference>
<dbReference type="Proteomes" id="UP000007879">
    <property type="component" value="Unassembled WGS sequence"/>
</dbReference>
<dbReference type="PANTHER" id="PTHR24170:SF1">
    <property type="entry name" value="DOMAIN PROTEIN, PUTATIVE (AFU_ORTHOLOGUE AFUA_1G09870)-RELATED"/>
    <property type="match status" value="1"/>
</dbReference>
<dbReference type="OrthoDB" id="411646at2759"/>
<dbReference type="PANTHER" id="PTHR24170">
    <property type="entry name" value="ANKYRIN REPEAT DOMAIN-CONTAINING PROTEIN 27"/>
    <property type="match status" value="1"/>
</dbReference>
<feature type="domain" description="VPS9" evidence="1">
    <location>
        <begin position="247"/>
        <end position="393"/>
    </location>
</feature>
<protein>
    <recommendedName>
        <fullName evidence="1">VPS9 domain-containing protein</fullName>
    </recommendedName>
</protein>
<dbReference type="SUPFAM" id="SSF109993">
    <property type="entry name" value="VPS9 domain"/>
    <property type="match status" value="1"/>
</dbReference>
<dbReference type="Gene3D" id="1.20.1050.80">
    <property type="entry name" value="VPS9 domain"/>
    <property type="match status" value="1"/>
</dbReference>
<evidence type="ECO:0000259" key="1">
    <source>
        <dbReference type="PROSITE" id="PS51205"/>
    </source>
</evidence>